<dbReference type="EMBL" id="JACHXH010000003">
    <property type="protein sequence ID" value="MBB3133569.1"/>
    <property type="molecule type" value="Genomic_DNA"/>
</dbReference>
<dbReference type="InterPro" id="IPR036165">
    <property type="entry name" value="YefM-like_sf"/>
</dbReference>
<dbReference type="Gene3D" id="3.40.1620.10">
    <property type="entry name" value="YefM-like domain"/>
    <property type="match status" value="1"/>
</dbReference>
<gene>
    <name evidence="3" type="ORF">FHS26_001273</name>
</gene>
<reference evidence="3 4" key="1">
    <citation type="submission" date="2020-08" db="EMBL/GenBank/DDBJ databases">
        <title>Genomic Encyclopedia of Type Strains, Phase III (KMG-III): the genomes of soil and plant-associated and newly described type strains.</title>
        <authorList>
            <person name="Whitman W."/>
        </authorList>
    </citation>
    <scope>NUCLEOTIDE SEQUENCE [LARGE SCALE GENOMIC DNA]</scope>
    <source>
        <strain evidence="3 4">CECT 4113</strain>
    </source>
</reference>
<dbReference type="Pfam" id="PF02604">
    <property type="entry name" value="PhdYeFM_antitox"/>
    <property type="match status" value="1"/>
</dbReference>
<comment type="similarity">
    <text evidence="1 2">Belongs to the phD/YefM antitoxin family.</text>
</comment>
<dbReference type="Proteomes" id="UP000518315">
    <property type="component" value="Unassembled WGS sequence"/>
</dbReference>
<comment type="caution">
    <text evidence="3">The sequence shown here is derived from an EMBL/GenBank/DDBJ whole genome shotgun (WGS) entry which is preliminary data.</text>
</comment>
<proteinExistence type="inferred from homology"/>
<evidence type="ECO:0000256" key="1">
    <source>
        <dbReference type="ARBA" id="ARBA00009981"/>
    </source>
</evidence>
<evidence type="ECO:0000313" key="3">
    <source>
        <dbReference type="EMBL" id="MBB3133569.1"/>
    </source>
</evidence>
<accession>A0A7W5BIU7</accession>
<sequence length="108" mass="12072">MTVGLFVCAALTVWLHVATFDVMKTVSIRDAKNRLTELAREVEAGETIVVTRNGRPVFDLVPHQKRGGLNLEAGEAYLRSKGITRTEMYIADDFDDPLPEDFLLKPLP</sequence>
<evidence type="ECO:0000313" key="4">
    <source>
        <dbReference type="Proteomes" id="UP000518315"/>
    </source>
</evidence>
<keyword evidence="4" id="KW-1185">Reference proteome</keyword>
<dbReference type="InterPro" id="IPR006442">
    <property type="entry name" value="Antitoxin_Phd/YefM"/>
</dbReference>
<dbReference type="NCBIfam" id="TIGR01552">
    <property type="entry name" value="phd_fam"/>
    <property type="match status" value="1"/>
</dbReference>
<dbReference type="SUPFAM" id="SSF143120">
    <property type="entry name" value="YefM-like"/>
    <property type="match status" value="1"/>
</dbReference>
<organism evidence="3 4">
    <name type="scientific">Rhizobium pisi</name>
    <dbReference type="NCBI Taxonomy" id="574561"/>
    <lineage>
        <taxon>Bacteria</taxon>
        <taxon>Pseudomonadati</taxon>
        <taxon>Pseudomonadota</taxon>
        <taxon>Alphaproteobacteria</taxon>
        <taxon>Hyphomicrobiales</taxon>
        <taxon>Rhizobiaceae</taxon>
        <taxon>Rhizobium/Agrobacterium group</taxon>
        <taxon>Rhizobium</taxon>
    </lineage>
</organism>
<comment type="function">
    <text evidence="2">Antitoxin component of a type II toxin-antitoxin (TA) system.</text>
</comment>
<protein>
    <recommendedName>
        <fullName evidence="2">Antitoxin</fullName>
    </recommendedName>
</protein>
<evidence type="ECO:0000256" key="2">
    <source>
        <dbReference type="RuleBase" id="RU362080"/>
    </source>
</evidence>
<name>A0A7W5BIU7_9HYPH</name>
<dbReference type="AlphaFoldDB" id="A0A7W5BIU7"/>
<dbReference type="PANTHER" id="PTHR35377">
    <property type="entry name" value="ANTITOXIN VAPB49-RELATED-RELATED"/>
    <property type="match status" value="1"/>
</dbReference>
<dbReference type="InterPro" id="IPR051416">
    <property type="entry name" value="phD-YefM_TA_antitoxins"/>
</dbReference>